<dbReference type="GO" id="GO:0071949">
    <property type="term" value="F:FAD binding"/>
    <property type="evidence" value="ECO:0007669"/>
    <property type="project" value="InterPro"/>
</dbReference>
<evidence type="ECO:0000256" key="3">
    <source>
        <dbReference type="ARBA" id="ARBA00022827"/>
    </source>
</evidence>
<feature type="transmembrane region" description="Helical" evidence="4">
    <location>
        <begin position="21"/>
        <end position="39"/>
    </location>
</feature>
<evidence type="ECO:0000259" key="5">
    <source>
        <dbReference type="Pfam" id="PF01494"/>
    </source>
</evidence>
<dbReference type="OrthoDB" id="8672648at2"/>
<organism evidence="6 7">
    <name type="scientific">Acinetobacter populi</name>
    <dbReference type="NCBI Taxonomy" id="1582270"/>
    <lineage>
        <taxon>Bacteria</taxon>
        <taxon>Pseudomonadati</taxon>
        <taxon>Pseudomonadota</taxon>
        <taxon>Gammaproteobacteria</taxon>
        <taxon>Moraxellales</taxon>
        <taxon>Moraxellaceae</taxon>
        <taxon>Acinetobacter</taxon>
    </lineage>
</organism>
<proteinExistence type="predicted"/>
<dbReference type="InterPro" id="IPR036188">
    <property type="entry name" value="FAD/NAD-bd_sf"/>
</dbReference>
<keyword evidence="4" id="KW-0472">Membrane</keyword>
<dbReference type="AlphaFoldDB" id="A0A1Z9YVM4"/>
<keyword evidence="2" id="KW-0285">Flavoprotein</keyword>
<dbReference type="InterPro" id="IPR050641">
    <property type="entry name" value="RIFMO-like"/>
</dbReference>
<keyword evidence="4" id="KW-1133">Transmembrane helix</keyword>
<dbReference type="SUPFAM" id="SSF51905">
    <property type="entry name" value="FAD/NAD(P)-binding domain"/>
    <property type="match status" value="1"/>
</dbReference>
<dbReference type="Proteomes" id="UP000196536">
    <property type="component" value="Unassembled WGS sequence"/>
</dbReference>
<keyword evidence="4" id="KW-0812">Transmembrane</keyword>
<gene>
    <name evidence="6" type="ORF">CAP51_13315</name>
</gene>
<comment type="cofactor">
    <cofactor evidence="1">
        <name>FAD</name>
        <dbReference type="ChEBI" id="CHEBI:57692"/>
    </cofactor>
</comment>
<keyword evidence="7" id="KW-1185">Reference proteome</keyword>
<evidence type="ECO:0000256" key="2">
    <source>
        <dbReference type="ARBA" id="ARBA00022630"/>
    </source>
</evidence>
<dbReference type="PANTHER" id="PTHR43004">
    <property type="entry name" value="TRK SYSTEM POTASSIUM UPTAKE PROTEIN"/>
    <property type="match status" value="1"/>
</dbReference>
<feature type="domain" description="FAD-binding" evidence="5">
    <location>
        <begin position="19"/>
        <end position="356"/>
    </location>
</feature>
<dbReference type="InterPro" id="IPR002938">
    <property type="entry name" value="FAD-bd"/>
</dbReference>
<dbReference type="GO" id="GO:0016709">
    <property type="term" value="F:oxidoreductase activity, acting on paired donors, with incorporation or reduction of molecular oxygen, NAD(P)H as one donor, and incorporation of one atom of oxygen"/>
    <property type="evidence" value="ECO:0007669"/>
    <property type="project" value="UniProtKB-ARBA"/>
</dbReference>
<dbReference type="PRINTS" id="PR00420">
    <property type="entry name" value="RNGMNOXGNASE"/>
</dbReference>
<evidence type="ECO:0000256" key="1">
    <source>
        <dbReference type="ARBA" id="ARBA00001974"/>
    </source>
</evidence>
<dbReference type="EMBL" id="NEXX01000005">
    <property type="protein sequence ID" value="OUY06247.1"/>
    <property type="molecule type" value="Genomic_DNA"/>
</dbReference>
<evidence type="ECO:0000256" key="4">
    <source>
        <dbReference type="SAM" id="Phobius"/>
    </source>
</evidence>
<keyword evidence="3" id="KW-0274">FAD</keyword>
<name>A0A1Z9YVM4_9GAMM</name>
<dbReference type="PANTHER" id="PTHR43004:SF19">
    <property type="entry name" value="BINDING MONOOXYGENASE, PUTATIVE (JCVI)-RELATED"/>
    <property type="match status" value="1"/>
</dbReference>
<comment type="caution">
    <text evidence="6">The sequence shown here is derived from an EMBL/GenBank/DDBJ whole genome shotgun (WGS) entry which is preliminary data.</text>
</comment>
<accession>A0A1Z9YVM4</accession>
<dbReference type="Pfam" id="PF01494">
    <property type="entry name" value="FAD_binding_3"/>
    <property type="match status" value="1"/>
</dbReference>
<evidence type="ECO:0000313" key="7">
    <source>
        <dbReference type="Proteomes" id="UP000196536"/>
    </source>
</evidence>
<dbReference type="Gene3D" id="3.30.70.2450">
    <property type="match status" value="1"/>
</dbReference>
<reference evidence="6 7" key="1">
    <citation type="submission" date="2017-05" db="EMBL/GenBank/DDBJ databases">
        <title>Acinetobacter populi ANC 5415 (= PBJ7), whole genome shotgun sequencing project.</title>
        <authorList>
            <person name="Nemec A."/>
            <person name="Radolfova-Krizova L."/>
        </authorList>
    </citation>
    <scope>NUCLEOTIDE SEQUENCE [LARGE SCALE GENOMIC DNA]</scope>
    <source>
        <strain evidence="6 7">PBJ7</strain>
    </source>
</reference>
<protein>
    <recommendedName>
        <fullName evidence="5">FAD-binding domain-containing protein</fullName>
    </recommendedName>
</protein>
<dbReference type="Gene3D" id="3.50.50.60">
    <property type="entry name" value="FAD/NAD(P)-binding domain"/>
    <property type="match status" value="1"/>
</dbReference>
<sequence>MNRKTDLVNFKKEFIMNYDTDVLVVGCGPVGILCALALAQENLKVTIIEMSPEIIPAPRAPVYFPSTIYALDKLGLLTDLENIASVGKQISQHFPILNKKVTINLNILEGLSYPYTLHIGQDKLAELGIKHAKKLGVEIQFGQKFINFEDVEDGVISTVENAEGRFDIRSKWLIGTDGASSSVREKMNIHFDGMTWPIRFVAANIHAKLYDHGYSATNFIARPEHNGVVVIIDEKTDLWRIAYSENADLDPEKVAERFEENCARPFIPEGAQYKISTLRQYRLHQRAASTFRQGHVLLAGDAAHITSPIGGLGLSGGIWDAMILADLLGAISRNEESIDILDKYSEERQRVFWEVVTPGAKENLRVIGEKNIDQHQLDCEAAQVAGNNPEIGVRVLLFSHKLIGDTLRKNSRWKDASKIKGVDMNKIDAQMGDIKNRFEEATSQIKLKETTS</sequence>
<evidence type="ECO:0000313" key="6">
    <source>
        <dbReference type="EMBL" id="OUY06247.1"/>
    </source>
</evidence>